<gene>
    <name evidence="4" type="primary">egtD</name>
    <name evidence="4" type="ORF">CRI94_06145</name>
</gene>
<dbReference type="PANTHER" id="PTHR43397">
    <property type="entry name" value="ERGOTHIONEINE BIOSYNTHESIS PROTEIN 1"/>
    <property type="match status" value="1"/>
</dbReference>
<sequence length="325" mass="36594">MNSPETLSLIDCHPSESSFREDVLDGLSREQKQIASKYLYDARGSKLFDRITTLEEYYPTRTEASIMRTEIDAMAEAIGKDTLLVEYGSGSSEKTRILLDRVSQNLQGYVPVDISRDHLMDAAARIASSYPDLDVRPVCADYTSSFPLPEFVEEAARIVVYFPGSTIGNFERDDAVAFLDRIAQAVGAGGGLLIGVDLRKDPDILHAAYNDREGVTARFNLNLLRRINRELNADFDLDAFRHEAVWRSDLGCIEMLLVSTKDQSVRVGEETFSFEKGESIHTEYSFKFTPEQFAEMASEAGFRIERVWTDDQDLFSIQYATVGAW</sequence>
<dbReference type="NCBIfam" id="TIGR03438">
    <property type="entry name" value="egtD_ergothio"/>
    <property type="match status" value="1"/>
</dbReference>
<accession>A0A2A8D140</accession>
<dbReference type="RefSeq" id="WP_098074773.1">
    <property type="nucleotide sequence ID" value="NZ_PDEQ01000002.1"/>
</dbReference>
<reference evidence="4 5" key="1">
    <citation type="submission" date="2017-10" db="EMBL/GenBank/DDBJ databases">
        <title>Draft genome of Longibacter Salinarum.</title>
        <authorList>
            <person name="Goh K.M."/>
            <person name="Shamsir M.S."/>
            <person name="Lim S.W."/>
        </authorList>
    </citation>
    <scope>NUCLEOTIDE SEQUENCE [LARGE SCALE GENOMIC DNA]</scope>
    <source>
        <strain evidence="4 5">KCTC 52045</strain>
    </source>
</reference>
<dbReference type="GO" id="GO:0032259">
    <property type="term" value="P:methylation"/>
    <property type="evidence" value="ECO:0007669"/>
    <property type="project" value="UniProtKB-KW"/>
</dbReference>
<dbReference type="EMBL" id="PDEQ01000002">
    <property type="protein sequence ID" value="PEN14600.1"/>
    <property type="molecule type" value="Genomic_DNA"/>
</dbReference>
<dbReference type="PIRSF" id="PIRSF018005">
    <property type="entry name" value="UCP018005"/>
    <property type="match status" value="1"/>
</dbReference>
<evidence type="ECO:0000256" key="2">
    <source>
        <dbReference type="ARBA" id="ARBA00022679"/>
    </source>
</evidence>
<dbReference type="InterPro" id="IPR019257">
    <property type="entry name" value="MeTrfase_dom"/>
</dbReference>
<evidence type="ECO:0000259" key="3">
    <source>
        <dbReference type="Pfam" id="PF10017"/>
    </source>
</evidence>
<keyword evidence="2 4" id="KW-0808">Transferase</keyword>
<protein>
    <submittedName>
        <fullName evidence="4">L-histidine N(Alpha)-methyltransferase</fullName>
    </submittedName>
</protein>
<dbReference type="GO" id="GO:0008168">
    <property type="term" value="F:methyltransferase activity"/>
    <property type="evidence" value="ECO:0007669"/>
    <property type="project" value="UniProtKB-KW"/>
</dbReference>
<name>A0A2A8D140_9BACT</name>
<dbReference type="Gene3D" id="3.40.50.150">
    <property type="entry name" value="Vaccinia Virus protein VP39"/>
    <property type="match status" value="1"/>
</dbReference>
<dbReference type="InterPro" id="IPR017804">
    <property type="entry name" value="MeTrfase_EgtD-like"/>
</dbReference>
<proteinExistence type="predicted"/>
<evidence type="ECO:0000313" key="5">
    <source>
        <dbReference type="Proteomes" id="UP000220102"/>
    </source>
</evidence>
<organism evidence="4 5">
    <name type="scientific">Longibacter salinarum</name>
    <dbReference type="NCBI Taxonomy" id="1850348"/>
    <lineage>
        <taxon>Bacteria</taxon>
        <taxon>Pseudomonadati</taxon>
        <taxon>Rhodothermota</taxon>
        <taxon>Rhodothermia</taxon>
        <taxon>Rhodothermales</taxon>
        <taxon>Salisaetaceae</taxon>
        <taxon>Longibacter</taxon>
    </lineage>
</organism>
<dbReference type="Pfam" id="PF10017">
    <property type="entry name" value="Methyltransf_33"/>
    <property type="match status" value="1"/>
</dbReference>
<evidence type="ECO:0000313" key="4">
    <source>
        <dbReference type="EMBL" id="PEN14600.1"/>
    </source>
</evidence>
<dbReference type="InterPro" id="IPR051128">
    <property type="entry name" value="EgtD_Methyltrsf_superfamily"/>
</dbReference>
<keyword evidence="1 4" id="KW-0489">Methyltransferase</keyword>
<comment type="caution">
    <text evidence="4">The sequence shown here is derived from an EMBL/GenBank/DDBJ whole genome shotgun (WGS) entry which is preliminary data.</text>
</comment>
<dbReference type="PANTHER" id="PTHR43397:SF1">
    <property type="entry name" value="ERGOTHIONEINE BIOSYNTHESIS PROTEIN 1"/>
    <property type="match status" value="1"/>
</dbReference>
<evidence type="ECO:0000256" key="1">
    <source>
        <dbReference type="ARBA" id="ARBA00022603"/>
    </source>
</evidence>
<dbReference type="InterPro" id="IPR029063">
    <property type="entry name" value="SAM-dependent_MTases_sf"/>
</dbReference>
<dbReference type="AlphaFoldDB" id="A0A2A8D140"/>
<dbReference type="SUPFAM" id="SSF53335">
    <property type="entry name" value="S-adenosyl-L-methionine-dependent methyltransferases"/>
    <property type="match status" value="1"/>
</dbReference>
<dbReference type="InterPro" id="IPR035094">
    <property type="entry name" value="EgtD"/>
</dbReference>
<keyword evidence="5" id="KW-1185">Reference proteome</keyword>
<dbReference type="OrthoDB" id="5289726at2"/>
<feature type="domain" description="Histidine-specific methyltransferase SAM-dependent" evidence="3">
    <location>
        <begin position="19"/>
        <end position="320"/>
    </location>
</feature>
<dbReference type="Proteomes" id="UP000220102">
    <property type="component" value="Unassembled WGS sequence"/>
</dbReference>